<dbReference type="AlphaFoldDB" id="A0AA43U1M0"/>
<evidence type="ECO:0000313" key="2">
    <source>
        <dbReference type="Proteomes" id="UP001161017"/>
    </source>
</evidence>
<organism evidence="1 2">
    <name type="scientific">Ramalina farinacea</name>
    <dbReference type="NCBI Taxonomy" id="258253"/>
    <lineage>
        <taxon>Eukaryota</taxon>
        <taxon>Fungi</taxon>
        <taxon>Dikarya</taxon>
        <taxon>Ascomycota</taxon>
        <taxon>Pezizomycotina</taxon>
        <taxon>Lecanoromycetes</taxon>
        <taxon>OSLEUM clade</taxon>
        <taxon>Lecanoromycetidae</taxon>
        <taxon>Lecanorales</taxon>
        <taxon>Lecanorineae</taxon>
        <taxon>Ramalinaceae</taxon>
        <taxon>Ramalina</taxon>
    </lineage>
</organism>
<dbReference type="Proteomes" id="UP001161017">
    <property type="component" value="Unassembled WGS sequence"/>
</dbReference>
<accession>A0AA43U1M0</accession>
<proteinExistence type="predicted"/>
<gene>
    <name evidence="1" type="ORF">OHK93_004414</name>
</gene>
<evidence type="ECO:0000313" key="1">
    <source>
        <dbReference type="EMBL" id="MDI1492632.1"/>
    </source>
</evidence>
<name>A0AA43U1M0_9LECA</name>
<comment type="caution">
    <text evidence="1">The sequence shown here is derived from an EMBL/GenBank/DDBJ whole genome shotgun (WGS) entry which is preliminary data.</text>
</comment>
<protein>
    <submittedName>
        <fullName evidence="1">Uncharacterized protein</fullName>
    </submittedName>
</protein>
<dbReference type="EMBL" id="JAPUFD010000020">
    <property type="protein sequence ID" value="MDI1492632.1"/>
    <property type="molecule type" value="Genomic_DNA"/>
</dbReference>
<keyword evidence="2" id="KW-1185">Reference proteome</keyword>
<reference evidence="1" key="1">
    <citation type="journal article" date="2023" name="Genome Biol. Evol.">
        <title>First Whole Genome Sequence and Flow Cytometry Genome Size Data for the Lichen-Forming Fungus Ramalina farinacea (Ascomycota).</title>
        <authorList>
            <person name="Llewellyn T."/>
            <person name="Mian S."/>
            <person name="Hill R."/>
            <person name="Leitch I.J."/>
            <person name="Gaya E."/>
        </authorList>
    </citation>
    <scope>NUCLEOTIDE SEQUENCE</scope>
    <source>
        <strain evidence="1">LIQ254RAFAR</strain>
    </source>
</reference>
<sequence length="356" mass="39167">MERATGKTQDCYVEFFSVHDAQAWVKVINSRGNVGNRIGDRVLDVSLSSQDELLNQLFPRAKNVAWKDGHPTFEQSNDPYNTGFKTFISAEELQVMVRHAEQPHRSTYTLKCQNRPYEAMISLLAKFPWQSTANYTLATRNKIFEAAHKMLFILNNIVRRSSSSSHGSTPSTSSMTSPVDTLYGPFSASTTPAGLPAAAMYNYPPTAGPAGMPMPVQPHKPLTPTLLQELLRASLNAQGFSESQRWALYTLISSPSIRAGFRISPICSAWPFQAVRRKERMEEDVVEFYAGVIKGHPYVAAQVQGGGGGGGGSGGRFGEVGAMIARDVEEKMSLREIGALEERVVEQILRDQCGES</sequence>